<dbReference type="RefSeq" id="WP_238903728.1">
    <property type="nucleotide sequence ID" value="NZ_JAKOEM010000001.1"/>
</dbReference>
<evidence type="ECO:0000313" key="5">
    <source>
        <dbReference type="EMBL" id="MCG6556981.1"/>
    </source>
</evidence>
<keyword evidence="2" id="KW-0479">Metal-binding</keyword>
<dbReference type="Pfam" id="PF01663">
    <property type="entry name" value="Phosphodiest"/>
    <property type="match status" value="1"/>
</dbReference>
<dbReference type="InterPro" id="IPR002591">
    <property type="entry name" value="Phosphodiest/P_Trfase"/>
</dbReference>
<gene>
    <name evidence="5" type="ORF">MB818_02130</name>
</gene>
<keyword evidence="6" id="KW-1185">Reference proteome</keyword>
<evidence type="ECO:0000256" key="1">
    <source>
        <dbReference type="ARBA" id="ARBA00022553"/>
    </source>
</evidence>
<dbReference type="SUPFAM" id="SSF53649">
    <property type="entry name" value="Alkaline phosphatase-like"/>
    <property type="match status" value="1"/>
</dbReference>
<name>A0ABS9NRZ2_9RHOB</name>
<organism evidence="5 6">
    <name type="scientific">Ruegeria alba</name>
    <dbReference type="NCBI Taxonomy" id="2916756"/>
    <lineage>
        <taxon>Bacteria</taxon>
        <taxon>Pseudomonadati</taxon>
        <taxon>Pseudomonadota</taxon>
        <taxon>Alphaproteobacteria</taxon>
        <taxon>Rhodobacterales</taxon>
        <taxon>Roseobacteraceae</taxon>
        <taxon>Ruegeria</taxon>
    </lineage>
</organism>
<dbReference type="PANTHER" id="PTHR10151">
    <property type="entry name" value="ECTONUCLEOTIDE PYROPHOSPHATASE/PHOSPHODIESTERASE"/>
    <property type="match status" value="1"/>
</dbReference>
<protein>
    <submittedName>
        <fullName evidence="5">Alkaline phosphatase family protein</fullName>
    </submittedName>
</protein>
<dbReference type="InterPro" id="IPR026263">
    <property type="entry name" value="Alkaline_phosphatase_prok"/>
</dbReference>
<reference evidence="5" key="1">
    <citation type="submission" date="2022-02" db="EMBL/GenBank/DDBJ databases">
        <title>The genome sequence of Ruegeria sp. 1NDH52C.</title>
        <authorList>
            <person name="Du J."/>
        </authorList>
    </citation>
    <scope>NUCLEOTIDE SEQUENCE</scope>
    <source>
        <strain evidence="5">1NDH52C</strain>
    </source>
</reference>
<dbReference type="Gene3D" id="3.40.720.10">
    <property type="entry name" value="Alkaline Phosphatase, subunit A"/>
    <property type="match status" value="1"/>
</dbReference>
<dbReference type="CDD" id="cd16016">
    <property type="entry name" value="AP-SPAP"/>
    <property type="match status" value="1"/>
</dbReference>
<dbReference type="PROSITE" id="PS51257">
    <property type="entry name" value="PROKAR_LIPOPROTEIN"/>
    <property type="match status" value="1"/>
</dbReference>
<dbReference type="EMBL" id="JAKOEM010000001">
    <property type="protein sequence ID" value="MCG6556981.1"/>
    <property type="molecule type" value="Genomic_DNA"/>
</dbReference>
<keyword evidence="3 4" id="KW-0732">Signal</keyword>
<dbReference type="Gene3D" id="3.30.1360.150">
    <property type="match status" value="1"/>
</dbReference>
<evidence type="ECO:0000256" key="2">
    <source>
        <dbReference type="ARBA" id="ARBA00022723"/>
    </source>
</evidence>
<proteinExistence type="predicted"/>
<sequence length="566" mass="61159">MVNSSPRMTAPALVAALACIAPAVPALAQERPKLVLQITVDQLRGDLIERFGAGLGEDGFRRLIRGGVHFTQAHHGHANTETIVGHTTLATGADPAVHGMVANVWFDRVEGGQVYNVQDPDYPLVGAAGVDAATEIDPTQRAATTDGRSPGNILTSTIADEIGMFFGPEALIFGVSIKDRGAISMAGHTGQAYWFSKSEGRFVTSTFYRDDYPGWVSDWNGSGMVTSYAGTSWTLADAPESYMFGTRDDQPWETDFPGFGRSFPHPWGEADDKYYTTRLTLSPAGDEITVDFAKALIEAEGIGQDAVPDYLSISLSSTDYVGHVFGPSSLEAEDNIRRLDRTLADLLDFVDDRVGLDQVLVVLSADHGSPENPGYLATHGIKAGTFDFERVDTEPGFVRLGAQFGEARALIRNFSSPYVYLNRELIAEKGLDPATVEDSVARELDLLPGIDLAVSSRRLREGQIGEGKVVDAVRRNFHRDRSGDIYVVFEPHWFIADFDGLTVASAHGSPWTYDTHVPVIFHGPGIPPARIARHVETVDVAPTIAAYLGTKPPSGATGVPLTEVLD</sequence>
<dbReference type="PANTHER" id="PTHR10151:SF120">
    <property type="entry name" value="BIS(5'-ADENOSYL)-TRIPHOSPHATASE"/>
    <property type="match status" value="1"/>
</dbReference>
<feature type="chain" id="PRO_5045325905" evidence="4">
    <location>
        <begin position="29"/>
        <end position="566"/>
    </location>
</feature>
<evidence type="ECO:0000256" key="4">
    <source>
        <dbReference type="SAM" id="SignalP"/>
    </source>
</evidence>
<comment type="caution">
    <text evidence="5">The sequence shown here is derived from an EMBL/GenBank/DDBJ whole genome shotgun (WGS) entry which is preliminary data.</text>
</comment>
<evidence type="ECO:0000256" key="3">
    <source>
        <dbReference type="ARBA" id="ARBA00022729"/>
    </source>
</evidence>
<accession>A0ABS9NRZ2</accession>
<dbReference type="Proteomes" id="UP001165279">
    <property type="component" value="Unassembled WGS sequence"/>
</dbReference>
<dbReference type="InterPro" id="IPR017850">
    <property type="entry name" value="Alkaline_phosphatase_core_sf"/>
</dbReference>
<dbReference type="PIRSF" id="PIRSF031924">
    <property type="entry name" value="Pi-irrepressible_AP"/>
    <property type="match status" value="1"/>
</dbReference>
<feature type="signal peptide" evidence="4">
    <location>
        <begin position="1"/>
        <end position="28"/>
    </location>
</feature>
<keyword evidence="1" id="KW-0597">Phosphoprotein</keyword>
<evidence type="ECO:0000313" key="6">
    <source>
        <dbReference type="Proteomes" id="UP001165279"/>
    </source>
</evidence>